<evidence type="ECO:0000256" key="1">
    <source>
        <dbReference type="ARBA" id="ARBA00008887"/>
    </source>
</evidence>
<dbReference type="GO" id="GO:0007018">
    <property type="term" value="P:microtubule-based movement"/>
    <property type="evidence" value="ECO:0007669"/>
    <property type="project" value="InterPro"/>
</dbReference>
<dbReference type="Pfam" id="PF12780">
    <property type="entry name" value="AAA_8"/>
    <property type="match status" value="1"/>
</dbReference>
<dbReference type="AlphaFoldDB" id="A0A1X7TLN2"/>
<protein>
    <recommendedName>
        <fullName evidence="2">Dynein heavy chain AAA module D4 domain-containing protein</fullName>
    </recommendedName>
</protein>
<dbReference type="PANTHER" id="PTHR46532:SF13">
    <property type="entry name" value="CYTOPLASMIC DYNEIN 1 HEAVY CHAIN 1"/>
    <property type="match status" value="1"/>
</dbReference>
<dbReference type="OrthoDB" id="14187at2759"/>
<evidence type="ECO:0000313" key="3">
    <source>
        <dbReference type="EnsemblMetazoa" id="Aqu2.1.15807_001"/>
    </source>
</evidence>
<organism evidence="3">
    <name type="scientific">Amphimedon queenslandica</name>
    <name type="common">Sponge</name>
    <dbReference type="NCBI Taxonomy" id="400682"/>
    <lineage>
        <taxon>Eukaryota</taxon>
        <taxon>Metazoa</taxon>
        <taxon>Porifera</taxon>
        <taxon>Demospongiae</taxon>
        <taxon>Heteroscleromorpha</taxon>
        <taxon>Haplosclerida</taxon>
        <taxon>Niphatidae</taxon>
        <taxon>Amphimedon</taxon>
    </lineage>
</organism>
<comment type="similarity">
    <text evidence="1">Belongs to the dynein heavy chain family.</text>
</comment>
<dbReference type="STRING" id="400682.A0A1X7TLN2"/>
<dbReference type="InterPro" id="IPR026983">
    <property type="entry name" value="DHC"/>
</dbReference>
<dbReference type="InterPro" id="IPR027417">
    <property type="entry name" value="P-loop_NTPase"/>
</dbReference>
<dbReference type="PANTHER" id="PTHR46532">
    <property type="entry name" value="MALE FERTILITY FACTOR KL5"/>
    <property type="match status" value="1"/>
</dbReference>
<reference evidence="3" key="1">
    <citation type="submission" date="2017-05" db="UniProtKB">
        <authorList>
            <consortium name="EnsemblMetazoa"/>
        </authorList>
    </citation>
    <scope>IDENTIFICATION</scope>
</reference>
<accession>A0A1X7TLN2</accession>
<feature type="domain" description="Dynein heavy chain AAA module D4" evidence="2">
    <location>
        <begin position="1"/>
        <end position="145"/>
    </location>
</feature>
<dbReference type="GO" id="GO:0045505">
    <property type="term" value="F:dynein intermediate chain binding"/>
    <property type="evidence" value="ECO:0007669"/>
    <property type="project" value="InterPro"/>
</dbReference>
<proteinExistence type="inferred from homology"/>
<dbReference type="InParanoid" id="A0A1X7TLN2"/>
<dbReference type="InterPro" id="IPR024317">
    <property type="entry name" value="Dynein_heavy_chain_D4_dom"/>
</dbReference>
<dbReference type="GO" id="GO:0005858">
    <property type="term" value="C:axonemal dynein complex"/>
    <property type="evidence" value="ECO:0007669"/>
    <property type="project" value="TreeGrafter"/>
</dbReference>
<dbReference type="GO" id="GO:0051959">
    <property type="term" value="F:dynein light intermediate chain binding"/>
    <property type="evidence" value="ECO:0007669"/>
    <property type="project" value="InterPro"/>
</dbReference>
<dbReference type="EnsemblMetazoa" id="Aqu2.1.15807_001">
    <property type="protein sequence ID" value="Aqu2.1.15807_001"/>
    <property type="gene ID" value="Aqu2.1.15807"/>
</dbReference>
<dbReference type="Gene3D" id="3.40.50.300">
    <property type="entry name" value="P-loop containing nucleotide triphosphate hydrolases"/>
    <property type="match status" value="1"/>
</dbReference>
<dbReference type="Gene3D" id="1.20.920.20">
    <property type="match status" value="1"/>
</dbReference>
<name>A0A1X7TLN2_AMPQE</name>
<sequence length="163" mass="18954">VRNKYTPDDFNDNLYTVLRWSGCRNEKIVFIMDKSNVLNLGFLERMNRLLANGEVPGLFEANKFTTLMTQCKEGSQKEGLMLDSSDELYKWFTDQIMRHLHVGLKDKAATSPALFNCCVLNWFSDWSTDALYQVGYEFTNKVDLDKSDVLISPPILILWYQIY</sequence>
<evidence type="ECO:0000259" key="2">
    <source>
        <dbReference type="Pfam" id="PF12780"/>
    </source>
</evidence>